<sequence length="408" mass="44388">MSSRLPPPIAPPAGGDVAYPQHTTDQSYVQQPNHSYPPNTYPQGQQGFQQSSFPVGQQTLQQSAYPSPQKLPQGQYMQDTPVNNYPIAAPQKVNIQHISNYHSKDSHREDNTYHPSLSPKQTTEAIVESAVARHHTRVDVLFLKAVWGGIFLSYGGFLEAVVGGSPSANTSNPGLLRLVEGLVFPLGLVLIVLTGMELVTSNMMIIELGVLKRRIPIWGIAYNWVVVFFGNLAGSLFFAAILVRYAGMVTDPIRTFVVNAANTRGSLPWHEVFLRGIGCNIMVCLSVWAATQAADVISKIVAIYLVLSAFVVIQYEHVVADMFLIPMGMMLGGGPSVGKYIWLDVIGALVGNIVGATLLSLSLYWIYLHGNPTPGKVTDKEKGPDSDSQHTVAPHQGANSWGNNSHFN</sequence>
<accession>A0ACC2V8Z6</accession>
<reference evidence="1" key="1">
    <citation type="submission" date="2023-04" db="EMBL/GenBank/DDBJ databases">
        <title>Draft Genome sequencing of Naganishia species isolated from polar environments using Oxford Nanopore Technology.</title>
        <authorList>
            <person name="Leo P."/>
            <person name="Venkateswaran K."/>
        </authorList>
    </citation>
    <scope>NUCLEOTIDE SEQUENCE</scope>
    <source>
        <strain evidence="1">MNA-CCFEE 5423</strain>
    </source>
</reference>
<dbReference type="EMBL" id="JASBWT010000021">
    <property type="protein sequence ID" value="KAJ9095585.1"/>
    <property type="molecule type" value="Genomic_DNA"/>
</dbReference>
<evidence type="ECO:0000313" key="2">
    <source>
        <dbReference type="Proteomes" id="UP001227268"/>
    </source>
</evidence>
<proteinExistence type="predicted"/>
<gene>
    <name evidence="1" type="ORF">QFC21_005456</name>
</gene>
<comment type="caution">
    <text evidence="1">The sequence shown here is derived from an EMBL/GenBank/DDBJ whole genome shotgun (WGS) entry which is preliminary data.</text>
</comment>
<protein>
    <submittedName>
        <fullName evidence="1">Uncharacterized protein</fullName>
    </submittedName>
</protein>
<dbReference type="Proteomes" id="UP001227268">
    <property type="component" value="Unassembled WGS sequence"/>
</dbReference>
<keyword evidence="2" id="KW-1185">Reference proteome</keyword>
<organism evidence="1 2">
    <name type="scientific">Naganishia friedmannii</name>
    <dbReference type="NCBI Taxonomy" id="89922"/>
    <lineage>
        <taxon>Eukaryota</taxon>
        <taxon>Fungi</taxon>
        <taxon>Dikarya</taxon>
        <taxon>Basidiomycota</taxon>
        <taxon>Agaricomycotina</taxon>
        <taxon>Tremellomycetes</taxon>
        <taxon>Filobasidiales</taxon>
        <taxon>Filobasidiaceae</taxon>
        <taxon>Naganishia</taxon>
    </lineage>
</organism>
<name>A0ACC2V8Z6_9TREE</name>
<evidence type="ECO:0000313" key="1">
    <source>
        <dbReference type="EMBL" id="KAJ9095585.1"/>
    </source>
</evidence>